<evidence type="ECO:0000313" key="1">
    <source>
        <dbReference type="EMBL" id="QPH04837.1"/>
    </source>
</evidence>
<dbReference type="Proteomes" id="UP000594364">
    <property type="component" value="Chromosome 4"/>
</dbReference>
<dbReference type="PANTHER" id="PTHR35179:SF2">
    <property type="entry name" value="START DOMAIN-CONTAINING PROTEIN"/>
    <property type="match status" value="1"/>
</dbReference>
<evidence type="ECO:0008006" key="3">
    <source>
        <dbReference type="Google" id="ProtNLM"/>
    </source>
</evidence>
<reference evidence="1 2" key="1">
    <citation type="journal article" date="2018" name="PLoS Genet.">
        <title>Repeat elements organise 3D genome structure and mediate transcription in the filamentous fungus Epichloe festucae.</title>
        <authorList>
            <person name="Winter D.J."/>
            <person name="Ganley A.R.D."/>
            <person name="Young C.A."/>
            <person name="Liachko I."/>
            <person name="Schardl C.L."/>
            <person name="Dupont P.Y."/>
            <person name="Berry D."/>
            <person name="Ram A."/>
            <person name="Scott B."/>
            <person name="Cox M.P."/>
        </authorList>
    </citation>
    <scope>NUCLEOTIDE SEQUENCE [LARGE SCALE GENOMIC DNA]</scope>
    <source>
        <strain evidence="1 2">Fl1</strain>
    </source>
</reference>
<sequence length="386" mass="43260">MASGIKVNISHSDLEDLGQSAEVTDVRHLSSYSWIEGSTPTIIVPGVPPLWNPPRGPRKLKKDSGFIYIAQNAARHPDCPIEPLFRSLFIEHPTFDLPTVDVITDQNNIRKLLQFVRPDQTSYPLESFTINAEVVQNTIIFCRTEAATSDVIGPNDFRGFGHQFERRYTTAEVSGSAGHHRILSFRFCGMSFVVRHKTDGYVKTDALGHNGVDSDSLTNLLRDLSLKSNNHDSCTSIAESKLRIQRGGQVVPPSSIIEIKTRTRKKLIDIDEIAPQLWASQTPKLVRAYHVGGQFLDPKVEDVAAKIRDWEAKHQPDLMKLGWLIKRIMSIANKLGGRVVIKYDVVSKDELSVQQSADASNLLPKDLYARWTVVETKTREPETKGK</sequence>
<protein>
    <recommendedName>
        <fullName evidence="3">Geranylgeranyl pyrophosphate synthetase</fullName>
    </recommendedName>
</protein>
<dbReference type="OrthoDB" id="420564at2759"/>
<dbReference type="PANTHER" id="PTHR35179">
    <property type="entry name" value="PROTEIN CBG02620"/>
    <property type="match status" value="1"/>
</dbReference>
<gene>
    <name evidence="1" type="ORF">C2857_002181</name>
</gene>
<dbReference type="EMBL" id="CP031388">
    <property type="protein sequence ID" value="QPH04837.1"/>
    <property type="molecule type" value="Genomic_DNA"/>
</dbReference>
<keyword evidence="2" id="KW-1185">Reference proteome</keyword>
<dbReference type="AlphaFoldDB" id="A0A7S9KUG2"/>
<organism evidence="1 2">
    <name type="scientific">Epichloe festucae (strain Fl1)</name>
    <dbReference type="NCBI Taxonomy" id="877507"/>
    <lineage>
        <taxon>Eukaryota</taxon>
        <taxon>Fungi</taxon>
        <taxon>Dikarya</taxon>
        <taxon>Ascomycota</taxon>
        <taxon>Pezizomycotina</taxon>
        <taxon>Sordariomycetes</taxon>
        <taxon>Hypocreomycetidae</taxon>
        <taxon>Hypocreales</taxon>
        <taxon>Clavicipitaceae</taxon>
        <taxon>Epichloe</taxon>
    </lineage>
</organism>
<evidence type="ECO:0000313" key="2">
    <source>
        <dbReference type="Proteomes" id="UP000594364"/>
    </source>
</evidence>
<accession>A0A7S9KUG2</accession>
<name>A0A7S9KUG2_EPIFF</name>
<proteinExistence type="predicted"/>